<dbReference type="AlphaFoldDB" id="A0A813KIY2"/>
<reference evidence="1" key="1">
    <citation type="submission" date="2021-02" db="EMBL/GenBank/DDBJ databases">
        <authorList>
            <person name="Dougan E. K."/>
            <person name="Rhodes N."/>
            <person name="Thang M."/>
            <person name="Chan C."/>
        </authorList>
    </citation>
    <scope>NUCLEOTIDE SEQUENCE</scope>
</reference>
<evidence type="ECO:0000313" key="2">
    <source>
        <dbReference type="Proteomes" id="UP000626109"/>
    </source>
</evidence>
<feature type="non-terminal residue" evidence="1">
    <location>
        <position position="120"/>
    </location>
</feature>
<accession>A0A813KIY2</accession>
<evidence type="ECO:0000313" key="1">
    <source>
        <dbReference type="EMBL" id="CAE8701224.1"/>
    </source>
</evidence>
<protein>
    <submittedName>
        <fullName evidence="1">Uncharacterized protein</fullName>
    </submittedName>
</protein>
<dbReference type="EMBL" id="CAJNNW010029711">
    <property type="protein sequence ID" value="CAE8701224.1"/>
    <property type="molecule type" value="Genomic_DNA"/>
</dbReference>
<dbReference type="Proteomes" id="UP000626109">
    <property type="component" value="Unassembled WGS sequence"/>
</dbReference>
<sequence>GEKDELLSRRVDTLLLSRVDIRPMATLEAEESAAEQFMSLARLCRRVAFINCTASPTTAISICRSVSRQLRQLLVPTGPDVAWVSVAFPSWSHVPDRGSEEFAEALLELCAAIRETCSLQ</sequence>
<organism evidence="1 2">
    <name type="scientific">Polarella glacialis</name>
    <name type="common">Dinoflagellate</name>
    <dbReference type="NCBI Taxonomy" id="89957"/>
    <lineage>
        <taxon>Eukaryota</taxon>
        <taxon>Sar</taxon>
        <taxon>Alveolata</taxon>
        <taxon>Dinophyceae</taxon>
        <taxon>Suessiales</taxon>
        <taxon>Suessiaceae</taxon>
        <taxon>Polarella</taxon>
    </lineage>
</organism>
<gene>
    <name evidence="1" type="ORF">PGLA2088_LOCUS31939</name>
</gene>
<proteinExistence type="predicted"/>
<name>A0A813KIY2_POLGL</name>
<feature type="non-terminal residue" evidence="1">
    <location>
        <position position="1"/>
    </location>
</feature>
<comment type="caution">
    <text evidence="1">The sequence shown here is derived from an EMBL/GenBank/DDBJ whole genome shotgun (WGS) entry which is preliminary data.</text>
</comment>